<dbReference type="OrthoDB" id="9760839at2"/>
<dbReference type="RefSeq" id="WP_115372710.1">
    <property type="nucleotide sequence ID" value="NZ_QASA01000001.1"/>
</dbReference>
<dbReference type="Pfam" id="PF07696">
    <property type="entry name" value="7TMR-DISMED2"/>
    <property type="match status" value="1"/>
</dbReference>
<proteinExistence type="predicted"/>
<feature type="transmembrane region" description="Helical" evidence="9">
    <location>
        <begin position="336"/>
        <end position="355"/>
    </location>
</feature>
<keyword evidence="13" id="KW-1185">Reference proteome</keyword>
<dbReference type="SUPFAM" id="SSF55874">
    <property type="entry name" value="ATPase domain of HSP90 chaperone/DNA topoisomerase II/histidine kinase"/>
    <property type="match status" value="1"/>
</dbReference>
<dbReference type="InterPro" id="IPR011623">
    <property type="entry name" value="7TMR_DISM_rcpt_extracell_dom1"/>
</dbReference>
<feature type="transmembrane region" description="Helical" evidence="9">
    <location>
        <begin position="311"/>
        <end position="329"/>
    </location>
</feature>
<keyword evidence="8" id="KW-0902">Two-component regulatory system</keyword>
<feature type="transmembrane region" description="Helical" evidence="9">
    <location>
        <begin position="192"/>
        <end position="210"/>
    </location>
</feature>
<dbReference type="Pfam" id="PF02518">
    <property type="entry name" value="HATPase_c"/>
    <property type="match status" value="1"/>
</dbReference>
<keyword evidence="5" id="KW-0547">Nucleotide-binding</keyword>
<dbReference type="Gene3D" id="2.60.40.2380">
    <property type="match status" value="1"/>
</dbReference>
<feature type="transmembrane region" description="Helical" evidence="9">
    <location>
        <begin position="283"/>
        <end position="305"/>
    </location>
</feature>
<evidence type="ECO:0000256" key="4">
    <source>
        <dbReference type="ARBA" id="ARBA00022679"/>
    </source>
</evidence>
<evidence type="ECO:0000256" key="7">
    <source>
        <dbReference type="ARBA" id="ARBA00022840"/>
    </source>
</evidence>
<sequence length="627" mass="71092">MLRFACLRMVLCFTVALFIGSPTCRAAEPLTILQDTPAQYTIGRSIYLLEDPAGNLTFEQVQQRQSTFVKSQQEAPVYGPSSSVVWGYFRVRNQSQEAKWYLEIGSSYLYAVDLYRQKAPGSFELLRAGAGQPFQSRLLKTNRLILPLHVAAGTERTFYIRFRSRSILRFPLQIATMPVLYEANHRADVVNGIYFGLLFALMMYNLFVYFSLRDKAYLYYVLFIFSVAAEIACIRGYLHEWWPEPLLWQVNTRVFLGLAILFSLLFTNAILQVQQNLPWLYRWRWIMVACLFLVLLLNLLGFYVWAFTTMLLTFIPIYLYVYSAGILIYRQGFKPALYYTLGLAAFGAGIIIYIAKDNNLLPDTIFTESSLQLGNFIEAVVLSYALTSKFNMYKQEKEQVQAQAMQQATTFSQELIQSQEHERKRIAAELHDSVGQSLILIKNRLLLLQKQIDKPDKVALYAHDLLQTVAHTIGEIRGISYGLRPFQLDLLGLTQSIHGLAEEVSEASGIAIRVQADLIDGILLQEQEINVYRIVQESLNNIVKHSGAHQANIVIGREEQQIRIIIEDNGKGMPVSSAIATPKQGFGMRGIQERLSILAGKLVIKPAEPHGTIFQITLPVAATPVLI</sequence>
<evidence type="ECO:0000313" key="12">
    <source>
        <dbReference type="EMBL" id="RDC63399.1"/>
    </source>
</evidence>
<keyword evidence="9" id="KW-1133">Transmembrane helix</keyword>
<feature type="transmembrane region" description="Helical" evidence="9">
    <location>
        <begin position="217"/>
        <end position="238"/>
    </location>
</feature>
<organism evidence="12 13">
    <name type="scientific">Adhaeribacter pallidiroseus</name>
    <dbReference type="NCBI Taxonomy" id="2072847"/>
    <lineage>
        <taxon>Bacteria</taxon>
        <taxon>Pseudomonadati</taxon>
        <taxon>Bacteroidota</taxon>
        <taxon>Cytophagia</taxon>
        <taxon>Cytophagales</taxon>
        <taxon>Hymenobacteraceae</taxon>
        <taxon>Adhaeribacter</taxon>
    </lineage>
</organism>
<keyword evidence="9" id="KW-0472">Membrane</keyword>
<keyword evidence="3" id="KW-0597">Phosphoprotein</keyword>
<dbReference type="PANTHER" id="PTHR24421:SF10">
    <property type="entry name" value="NITRATE_NITRITE SENSOR PROTEIN NARQ"/>
    <property type="match status" value="1"/>
</dbReference>
<evidence type="ECO:0000256" key="5">
    <source>
        <dbReference type="ARBA" id="ARBA00022741"/>
    </source>
</evidence>
<evidence type="ECO:0000313" key="13">
    <source>
        <dbReference type="Proteomes" id="UP000253919"/>
    </source>
</evidence>
<accession>A0A369QKM1</accession>
<dbReference type="Pfam" id="PF07730">
    <property type="entry name" value="HisKA_3"/>
    <property type="match status" value="1"/>
</dbReference>
<gene>
    <name evidence="12" type="ORF">AHMF7616_02002</name>
</gene>
<evidence type="ECO:0000256" key="1">
    <source>
        <dbReference type="ARBA" id="ARBA00000085"/>
    </source>
</evidence>
<dbReference type="GO" id="GO:0000155">
    <property type="term" value="F:phosphorelay sensor kinase activity"/>
    <property type="evidence" value="ECO:0007669"/>
    <property type="project" value="InterPro"/>
</dbReference>
<dbReference type="InterPro" id="IPR011712">
    <property type="entry name" value="Sig_transdc_His_kin_sub3_dim/P"/>
</dbReference>
<dbReference type="AlphaFoldDB" id="A0A369QKM1"/>
<feature type="transmembrane region" description="Helical" evidence="9">
    <location>
        <begin position="250"/>
        <end position="271"/>
    </location>
</feature>
<keyword evidence="9" id="KW-0812">Transmembrane</keyword>
<dbReference type="InterPro" id="IPR005467">
    <property type="entry name" value="His_kinase_dom"/>
</dbReference>
<comment type="catalytic activity">
    <reaction evidence="1">
        <text>ATP + protein L-histidine = ADP + protein N-phospho-L-histidine.</text>
        <dbReference type="EC" id="2.7.13.3"/>
    </reaction>
</comment>
<dbReference type="EC" id="2.7.13.3" evidence="2"/>
<dbReference type="GO" id="GO:0046983">
    <property type="term" value="F:protein dimerization activity"/>
    <property type="evidence" value="ECO:0007669"/>
    <property type="project" value="InterPro"/>
</dbReference>
<keyword evidence="7" id="KW-0067">ATP-binding</keyword>
<dbReference type="Gene3D" id="3.30.565.10">
    <property type="entry name" value="Histidine kinase-like ATPase, C-terminal domain"/>
    <property type="match status" value="1"/>
</dbReference>
<dbReference type="EMBL" id="QASA01000001">
    <property type="protein sequence ID" value="RDC63399.1"/>
    <property type="molecule type" value="Genomic_DNA"/>
</dbReference>
<evidence type="ECO:0000256" key="6">
    <source>
        <dbReference type="ARBA" id="ARBA00022777"/>
    </source>
</evidence>
<dbReference type="InterPro" id="IPR036890">
    <property type="entry name" value="HATPase_C_sf"/>
</dbReference>
<evidence type="ECO:0000256" key="3">
    <source>
        <dbReference type="ARBA" id="ARBA00022553"/>
    </source>
</evidence>
<evidence type="ECO:0000256" key="8">
    <source>
        <dbReference type="ARBA" id="ARBA00023012"/>
    </source>
</evidence>
<feature type="chain" id="PRO_5016893464" description="histidine kinase" evidence="10">
    <location>
        <begin position="27"/>
        <end position="627"/>
    </location>
</feature>
<dbReference type="Pfam" id="PF07695">
    <property type="entry name" value="7TMR-DISM_7TM"/>
    <property type="match status" value="1"/>
</dbReference>
<dbReference type="GO" id="GO:0016020">
    <property type="term" value="C:membrane"/>
    <property type="evidence" value="ECO:0007669"/>
    <property type="project" value="InterPro"/>
</dbReference>
<protein>
    <recommendedName>
        <fullName evidence="2">histidine kinase</fullName>
        <ecNumber evidence="2">2.7.13.3</ecNumber>
    </recommendedName>
</protein>
<dbReference type="CDD" id="cd16917">
    <property type="entry name" value="HATPase_UhpB-NarQ-NarX-like"/>
    <property type="match status" value="1"/>
</dbReference>
<evidence type="ECO:0000256" key="10">
    <source>
        <dbReference type="SAM" id="SignalP"/>
    </source>
</evidence>
<dbReference type="SMART" id="SM00387">
    <property type="entry name" value="HATPase_c"/>
    <property type="match status" value="1"/>
</dbReference>
<name>A0A369QKM1_9BACT</name>
<dbReference type="InterPro" id="IPR011622">
    <property type="entry name" value="7TMR_DISM_rcpt_extracell_dom2"/>
</dbReference>
<comment type="caution">
    <text evidence="12">The sequence shown here is derived from an EMBL/GenBank/DDBJ whole genome shotgun (WGS) entry which is preliminary data.</text>
</comment>
<keyword evidence="10" id="KW-0732">Signal</keyword>
<dbReference type="PANTHER" id="PTHR24421">
    <property type="entry name" value="NITRATE/NITRITE SENSOR PROTEIN NARX-RELATED"/>
    <property type="match status" value="1"/>
</dbReference>
<keyword evidence="4 12" id="KW-0808">Transferase</keyword>
<evidence type="ECO:0000259" key="11">
    <source>
        <dbReference type="PROSITE" id="PS50109"/>
    </source>
</evidence>
<evidence type="ECO:0000256" key="2">
    <source>
        <dbReference type="ARBA" id="ARBA00012438"/>
    </source>
</evidence>
<evidence type="ECO:0000256" key="9">
    <source>
        <dbReference type="SAM" id="Phobius"/>
    </source>
</evidence>
<feature type="signal peptide" evidence="10">
    <location>
        <begin position="1"/>
        <end position="26"/>
    </location>
</feature>
<feature type="domain" description="Histidine kinase" evidence="11">
    <location>
        <begin position="429"/>
        <end position="622"/>
    </location>
</feature>
<dbReference type="PROSITE" id="PS50109">
    <property type="entry name" value="HIS_KIN"/>
    <property type="match status" value="1"/>
</dbReference>
<dbReference type="Gene3D" id="1.20.5.1930">
    <property type="match status" value="1"/>
</dbReference>
<keyword evidence="6 12" id="KW-0418">Kinase</keyword>
<dbReference type="InterPro" id="IPR003594">
    <property type="entry name" value="HATPase_dom"/>
</dbReference>
<dbReference type="GO" id="GO:0005524">
    <property type="term" value="F:ATP binding"/>
    <property type="evidence" value="ECO:0007669"/>
    <property type="project" value="UniProtKB-KW"/>
</dbReference>
<dbReference type="InterPro" id="IPR050482">
    <property type="entry name" value="Sensor_HK_TwoCompSys"/>
</dbReference>
<reference evidence="12 13" key="1">
    <citation type="submission" date="2018-04" db="EMBL/GenBank/DDBJ databases">
        <title>Adhaeribacter sp. HMF7616 genome sequencing and assembly.</title>
        <authorList>
            <person name="Kang H."/>
            <person name="Kang J."/>
            <person name="Cha I."/>
            <person name="Kim H."/>
            <person name="Joh K."/>
        </authorList>
    </citation>
    <scope>NUCLEOTIDE SEQUENCE [LARGE SCALE GENOMIC DNA]</scope>
    <source>
        <strain evidence="12 13">HMF7616</strain>
    </source>
</reference>
<dbReference type="Proteomes" id="UP000253919">
    <property type="component" value="Unassembled WGS sequence"/>
</dbReference>